<dbReference type="Pfam" id="PF07606">
    <property type="entry name" value="DUF1569"/>
    <property type="match status" value="1"/>
</dbReference>
<reference evidence="2 3" key="1">
    <citation type="submission" date="2016-10" db="EMBL/GenBank/DDBJ databases">
        <authorList>
            <person name="de Groot N.N."/>
        </authorList>
    </citation>
    <scope>NUCLEOTIDE SEQUENCE [LARGE SCALE GENOMIC DNA]</scope>
    <source>
        <strain evidence="2 3">DSM 17925</strain>
    </source>
</reference>
<dbReference type="STRING" id="364200.SAMN04488515_2114"/>
<name>A0A1I0QRP5_9RHOB</name>
<dbReference type="InterPro" id="IPR011463">
    <property type="entry name" value="DUF1569"/>
</dbReference>
<dbReference type="Proteomes" id="UP000199167">
    <property type="component" value="Unassembled WGS sequence"/>
</dbReference>
<evidence type="ECO:0000256" key="1">
    <source>
        <dbReference type="SAM" id="Phobius"/>
    </source>
</evidence>
<evidence type="ECO:0000313" key="2">
    <source>
        <dbReference type="EMBL" id="SEW29854.1"/>
    </source>
</evidence>
<protein>
    <recommendedName>
        <fullName evidence="4">DUF1569 domain-containing protein</fullName>
    </recommendedName>
</protein>
<organism evidence="2 3">
    <name type="scientific">Cognatiyoonia koreensis</name>
    <dbReference type="NCBI Taxonomy" id="364200"/>
    <lineage>
        <taxon>Bacteria</taxon>
        <taxon>Pseudomonadati</taxon>
        <taxon>Pseudomonadota</taxon>
        <taxon>Alphaproteobacteria</taxon>
        <taxon>Rhodobacterales</taxon>
        <taxon>Paracoccaceae</taxon>
        <taxon>Cognatiyoonia</taxon>
    </lineage>
</organism>
<dbReference type="RefSeq" id="WP_089993705.1">
    <property type="nucleotide sequence ID" value="NZ_FOIZ01000001.1"/>
</dbReference>
<keyword evidence="1" id="KW-0472">Membrane</keyword>
<gene>
    <name evidence="2" type="ORF">SAMN04488515_2114</name>
</gene>
<feature type="transmembrane region" description="Helical" evidence="1">
    <location>
        <begin position="6"/>
        <end position="26"/>
    </location>
</feature>
<sequence length="176" mass="19643">MDRRSFAKYVASGAFLGVAGGGFYWLNAPRDQSHLGLDLMLDKLDTLASRPLEKAGSWDATRTFHHLAQSVEFSMAGFPEHKSALFQNTVGKMAYRVFNARGQMSHGLDEVIPGEIVTEDGQTQDALLRLKSALLDFKSYEAELKPHFAYGALSKDDYAIAHVLHINNHLEEFRLT</sequence>
<dbReference type="AlphaFoldDB" id="A0A1I0QRP5"/>
<evidence type="ECO:0008006" key="4">
    <source>
        <dbReference type="Google" id="ProtNLM"/>
    </source>
</evidence>
<dbReference type="EMBL" id="FOIZ01000001">
    <property type="protein sequence ID" value="SEW29854.1"/>
    <property type="molecule type" value="Genomic_DNA"/>
</dbReference>
<accession>A0A1I0QRP5</accession>
<proteinExistence type="predicted"/>
<dbReference type="OrthoDB" id="336237at2"/>
<keyword evidence="1" id="KW-0812">Transmembrane</keyword>
<evidence type="ECO:0000313" key="3">
    <source>
        <dbReference type="Proteomes" id="UP000199167"/>
    </source>
</evidence>
<keyword evidence="3" id="KW-1185">Reference proteome</keyword>
<keyword evidence="1" id="KW-1133">Transmembrane helix</keyword>